<proteinExistence type="predicted"/>
<protein>
    <recommendedName>
        <fullName evidence="3">Cytochrome c family protein</fullName>
    </recommendedName>
</protein>
<dbReference type="Proteomes" id="UP000013940">
    <property type="component" value="Chromosome"/>
</dbReference>
<evidence type="ECO:0000313" key="2">
    <source>
        <dbReference type="Proteomes" id="UP000013940"/>
    </source>
</evidence>
<gene>
    <name evidence="1" type="ORF">PFLCHA0_c27110</name>
</gene>
<dbReference type="KEGG" id="pprc:PFLCHA0_c27110"/>
<reference evidence="2" key="1">
    <citation type="journal article" date="2014" name="Genome Announc.">
        <title>Full-genome sequence of the plant growth-promoting bacterium Pseudomonas protegens CHA0.</title>
        <authorList>
            <person name="Jousset A."/>
            <person name="Schuldes J."/>
            <person name="Keel C."/>
            <person name="Maurhofer M."/>
            <person name="Daniel R."/>
            <person name="Scheu S."/>
            <person name="Thuermer A."/>
        </authorList>
    </citation>
    <scope>NUCLEOTIDE SEQUENCE [LARGE SCALE GENOMIC DNA]</scope>
    <source>
        <strain evidence="2">DSM 19095 / LMG 27888 / CFBP 6595 / CHA0</strain>
    </source>
</reference>
<dbReference type="HOGENOM" id="CLU_452634_0_0_6"/>
<organism evidence="1 2">
    <name type="scientific">Pseudomonas protegens (strain DSM 19095 / LMG 27888 / CFBP 6595 / CHA0)</name>
    <dbReference type="NCBI Taxonomy" id="1124983"/>
    <lineage>
        <taxon>Bacteria</taxon>
        <taxon>Pseudomonadati</taxon>
        <taxon>Pseudomonadota</taxon>
        <taxon>Gammaproteobacteria</taxon>
        <taxon>Pseudomonadales</taxon>
        <taxon>Pseudomonadaceae</taxon>
        <taxon>Pseudomonas</taxon>
    </lineage>
</organism>
<dbReference type="EMBL" id="CP003190">
    <property type="protein sequence ID" value="AGL84482.1"/>
    <property type="molecule type" value="Genomic_DNA"/>
</dbReference>
<name>A0A2C9ELF0_PSEPH</name>
<sequence>MEHQQDKNRLQRQVSYIAISVGLALLGGVSNAAPVSITVSPEVPADIPGGASQATLAQAAAFAWQEFIALNWPALGGQRDVPDIRQPFGSQGVPLVWHTYRSKVEIFPGKGSANVGPPGYKPDGAPSYGYGTAPTYDYSFTVPACSGQIAPKLPAWINLDESTQIGLDQMYAGVVPATPTGGNSNPQLVRFLAKANQVQYTYVAANQFWYANPALAQAARNFFNAVKQTPPTFPSAPRVNFPNGTIEVKSAWRQLGPGEDPSRFHRQTVRFYEQPPGKGTCYFEAQWAMVALHIIQKTPTAPSFIYATFEQADNILLPSGKPLEDENGRIINPAPGPMPTNPGLSYQDDPNNPQVKAQGAFCKPGKQLYLREIAKGGTPAGGPICINQRYEPIAADVIQVNQAAHQAIQSYSQAKNVKNSPWQYYKLVSVQAQPFDTTQLSKTDPSHSAAVYYQANIMVETDYTLQQFRGRIAANGAPTSFQAAGAPPPPNVFAQSAGSAAVHGVNMGGCMGCHGNAQVAGFDFSFILKGGNVRAPETAGAESAAAASQRYLQLFTPSSTGK</sequence>
<evidence type="ECO:0008006" key="3">
    <source>
        <dbReference type="Google" id="ProtNLM"/>
    </source>
</evidence>
<accession>A0A2C9ELF0</accession>
<dbReference type="AlphaFoldDB" id="A0A2C9ELF0"/>
<dbReference type="eggNOG" id="COG3258">
    <property type="taxonomic scope" value="Bacteria"/>
</dbReference>
<evidence type="ECO:0000313" key="1">
    <source>
        <dbReference type="EMBL" id="AGL84482.1"/>
    </source>
</evidence>